<keyword evidence="2" id="KW-1133">Transmembrane helix</keyword>
<evidence type="ECO:0000256" key="2">
    <source>
        <dbReference type="SAM" id="Phobius"/>
    </source>
</evidence>
<dbReference type="RefSeq" id="WP_379578849.1">
    <property type="nucleotide sequence ID" value="NZ_JBHUFV010000061.1"/>
</dbReference>
<dbReference type="InterPro" id="IPR020109">
    <property type="entry name" value="Holin_r1t"/>
</dbReference>
<comment type="caution">
    <text evidence="3">The sequence shown here is derived from an EMBL/GenBank/DDBJ whole genome shotgun (WGS) entry which is preliminary data.</text>
</comment>
<accession>A0ABW4T849</accession>
<keyword evidence="4" id="KW-1185">Reference proteome</keyword>
<sequence length="100" mass="10226">MAGSDHVGRHRLPVDDAGEDDPCRRGGIWSRSWWQDALERAVRAGAAAVLAGVGADQLGALQPMTLRAAGVMAAGGALVSLLLSVAASGKGDNEKASFTQ</sequence>
<evidence type="ECO:0000313" key="4">
    <source>
        <dbReference type="Proteomes" id="UP001597368"/>
    </source>
</evidence>
<protein>
    <submittedName>
        <fullName evidence="3">Holin</fullName>
    </submittedName>
</protein>
<proteinExistence type="predicted"/>
<organism evidence="3 4">
    <name type="scientific">Nonomuraea mangrovi</name>
    <dbReference type="NCBI Taxonomy" id="2316207"/>
    <lineage>
        <taxon>Bacteria</taxon>
        <taxon>Bacillati</taxon>
        <taxon>Actinomycetota</taxon>
        <taxon>Actinomycetes</taxon>
        <taxon>Streptosporangiales</taxon>
        <taxon>Streptosporangiaceae</taxon>
        <taxon>Nonomuraea</taxon>
    </lineage>
</organism>
<name>A0ABW4T849_9ACTN</name>
<feature type="region of interest" description="Disordered" evidence="1">
    <location>
        <begin position="1"/>
        <end position="21"/>
    </location>
</feature>
<dbReference type="EMBL" id="JBHUFV010000061">
    <property type="protein sequence ID" value="MFD1937558.1"/>
    <property type="molecule type" value="Genomic_DNA"/>
</dbReference>
<evidence type="ECO:0000256" key="1">
    <source>
        <dbReference type="SAM" id="MobiDB-lite"/>
    </source>
</evidence>
<feature type="transmembrane region" description="Helical" evidence="2">
    <location>
        <begin position="68"/>
        <end position="87"/>
    </location>
</feature>
<gene>
    <name evidence="3" type="ORF">ACFSKW_39435</name>
</gene>
<keyword evidence="2" id="KW-0472">Membrane</keyword>
<dbReference type="Pfam" id="PF16945">
    <property type="entry name" value="Phage_r1t_holin"/>
    <property type="match status" value="1"/>
</dbReference>
<reference evidence="4" key="1">
    <citation type="journal article" date="2019" name="Int. J. Syst. Evol. Microbiol.">
        <title>The Global Catalogue of Microorganisms (GCM) 10K type strain sequencing project: providing services to taxonomists for standard genome sequencing and annotation.</title>
        <authorList>
            <consortium name="The Broad Institute Genomics Platform"/>
            <consortium name="The Broad Institute Genome Sequencing Center for Infectious Disease"/>
            <person name="Wu L."/>
            <person name="Ma J."/>
        </authorList>
    </citation>
    <scope>NUCLEOTIDE SEQUENCE [LARGE SCALE GENOMIC DNA]</scope>
    <source>
        <strain evidence="4">ICMP 6774ER</strain>
    </source>
</reference>
<dbReference type="Proteomes" id="UP001597368">
    <property type="component" value="Unassembled WGS sequence"/>
</dbReference>
<keyword evidence="2" id="KW-0812">Transmembrane</keyword>
<evidence type="ECO:0000313" key="3">
    <source>
        <dbReference type="EMBL" id="MFD1937558.1"/>
    </source>
</evidence>